<dbReference type="PANTHER" id="PTHR33376">
    <property type="match status" value="1"/>
</dbReference>
<feature type="chain" id="PRO_5037344816" evidence="3">
    <location>
        <begin position="25"/>
        <end position="348"/>
    </location>
</feature>
<dbReference type="GO" id="GO:0030288">
    <property type="term" value="C:outer membrane-bounded periplasmic space"/>
    <property type="evidence" value="ECO:0007669"/>
    <property type="project" value="InterPro"/>
</dbReference>
<feature type="region of interest" description="Disordered" evidence="2">
    <location>
        <begin position="26"/>
        <end position="46"/>
    </location>
</feature>
<evidence type="ECO:0000256" key="1">
    <source>
        <dbReference type="ARBA" id="ARBA00022729"/>
    </source>
</evidence>
<keyword evidence="1 3" id="KW-0732">Signal</keyword>
<feature type="signal peptide" evidence="3">
    <location>
        <begin position="1"/>
        <end position="24"/>
    </location>
</feature>
<dbReference type="InterPro" id="IPR038404">
    <property type="entry name" value="TRAP_DctP_sf"/>
</dbReference>
<dbReference type="PIRSF" id="PIRSF006470">
    <property type="entry name" value="DctB"/>
    <property type="match status" value="1"/>
</dbReference>
<dbReference type="NCBIfam" id="TIGR00787">
    <property type="entry name" value="dctP"/>
    <property type="match status" value="1"/>
</dbReference>
<name>A0A921KBG4_SPOPS</name>
<organism evidence="4 5">
    <name type="scientific">Sporosarcina psychrophila</name>
    <name type="common">Bacillus psychrophilus</name>
    <dbReference type="NCBI Taxonomy" id="1476"/>
    <lineage>
        <taxon>Bacteria</taxon>
        <taxon>Bacillati</taxon>
        <taxon>Bacillota</taxon>
        <taxon>Bacilli</taxon>
        <taxon>Bacillales</taxon>
        <taxon>Caryophanaceae</taxon>
        <taxon>Sporosarcina</taxon>
    </lineage>
</organism>
<reference evidence="4" key="1">
    <citation type="journal article" date="2021" name="PeerJ">
        <title>Extensive microbial diversity within the chicken gut microbiome revealed by metagenomics and culture.</title>
        <authorList>
            <person name="Gilroy R."/>
            <person name="Ravi A."/>
            <person name="Getino M."/>
            <person name="Pursley I."/>
            <person name="Horton D.L."/>
            <person name="Alikhan N.F."/>
            <person name="Baker D."/>
            <person name="Gharbi K."/>
            <person name="Hall N."/>
            <person name="Watson M."/>
            <person name="Adriaenssens E.M."/>
            <person name="Foster-Nyarko E."/>
            <person name="Jarju S."/>
            <person name="Secka A."/>
            <person name="Antonio M."/>
            <person name="Oren A."/>
            <person name="Chaudhuri R.R."/>
            <person name="La Ragione R."/>
            <person name="Hildebrand F."/>
            <person name="Pallen M.J."/>
        </authorList>
    </citation>
    <scope>NUCLEOTIDE SEQUENCE</scope>
    <source>
        <strain evidence="4">CHK171-7178</strain>
    </source>
</reference>
<evidence type="ECO:0000313" key="5">
    <source>
        <dbReference type="Proteomes" id="UP000698173"/>
    </source>
</evidence>
<sequence length="348" mass="38991">MRKSKGIFILLLMMGLLLILAACGDDNKESNGSSTEKGGSTGGEKAEGETYKFKLAHIAPPDHIWNETAEKFAEELEKRSDGRMTMDLYPGGQLGGEPDMVQQLETGSLDFGFITTAFLTSRSDAFSAWFAPYLFDSYEAAFKAKDTDIAKEILGTLDDGKLKGLDYFFSGNRTMMFSKKIETPEEMEGLTLRVTPSPALQDWYRYLGANPESISLPDVYQAAQTGVIDGMEMDLDAAVTSNFNEVTGFGALTNHMVWPSVMIANAKKFDAMPEEDQKIIRESMAAASEFGTMKRASLEEEYMKVLTDRGMELYEMDESLFDSYKEKFDKEYKAKDPLIEKFIETFRK</sequence>
<evidence type="ECO:0000256" key="2">
    <source>
        <dbReference type="SAM" id="MobiDB-lite"/>
    </source>
</evidence>
<dbReference type="CDD" id="cd13603">
    <property type="entry name" value="PBP2_TRAP_Siap_TeaA_like"/>
    <property type="match status" value="1"/>
</dbReference>
<dbReference type="Pfam" id="PF03480">
    <property type="entry name" value="DctP"/>
    <property type="match status" value="1"/>
</dbReference>
<dbReference type="GO" id="GO:0055085">
    <property type="term" value="P:transmembrane transport"/>
    <property type="evidence" value="ECO:0007669"/>
    <property type="project" value="InterPro"/>
</dbReference>
<dbReference type="InterPro" id="IPR004682">
    <property type="entry name" value="TRAP_DctP"/>
</dbReference>
<dbReference type="NCBIfam" id="NF037995">
    <property type="entry name" value="TRAP_S1"/>
    <property type="match status" value="1"/>
</dbReference>
<proteinExistence type="predicted"/>
<dbReference type="PROSITE" id="PS51257">
    <property type="entry name" value="PROKAR_LIPOPROTEIN"/>
    <property type="match status" value="1"/>
</dbReference>
<evidence type="ECO:0000256" key="3">
    <source>
        <dbReference type="SAM" id="SignalP"/>
    </source>
</evidence>
<dbReference type="EMBL" id="DYWT01000011">
    <property type="protein sequence ID" value="HJF30282.1"/>
    <property type="molecule type" value="Genomic_DNA"/>
</dbReference>
<evidence type="ECO:0000313" key="4">
    <source>
        <dbReference type="EMBL" id="HJF30282.1"/>
    </source>
</evidence>
<accession>A0A921KBG4</accession>
<dbReference type="Proteomes" id="UP000698173">
    <property type="component" value="Unassembled WGS sequence"/>
</dbReference>
<comment type="caution">
    <text evidence="4">The sequence shown here is derived from an EMBL/GenBank/DDBJ whole genome shotgun (WGS) entry which is preliminary data.</text>
</comment>
<protein>
    <submittedName>
        <fullName evidence="4">TRAP transporter substrate-binding protein</fullName>
    </submittedName>
</protein>
<reference evidence="4" key="2">
    <citation type="submission" date="2021-09" db="EMBL/GenBank/DDBJ databases">
        <authorList>
            <person name="Gilroy R."/>
        </authorList>
    </citation>
    <scope>NUCLEOTIDE SEQUENCE</scope>
    <source>
        <strain evidence="4">CHK171-7178</strain>
    </source>
</reference>
<dbReference type="PANTHER" id="PTHR33376:SF2">
    <property type="entry name" value="DICARBOXYLATE-BINDING PERIPLASMIC PROTEIN"/>
    <property type="match status" value="1"/>
</dbReference>
<dbReference type="AlphaFoldDB" id="A0A921KBG4"/>
<dbReference type="InterPro" id="IPR018389">
    <property type="entry name" value="DctP_fam"/>
</dbReference>
<dbReference type="GO" id="GO:0030246">
    <property type="term" value="F:carbohydrate binding"/>
    <property type="evidence" value="ECO:0007669"/>
    <property type="project" value="TreeGrafter"/>
</dbReference>
<gene>
    <name evidence="4" type="ORF">K8V56_00710</name>
</gene>
<dbReference type="Gene3D" id="3.40.190.170">
    <property type="entry name" value="Bacterial extracellular solute-binding protein, family 7"/>
    <property type="match status" value="1"/>
</dbReference>